<feature type="transmembrane region" description="Helical" evidence="1">
    <location>
        <begin position="6"/>
        <end position="24"/>
    </location>
</feature>
<name>A0AAW6U2X7_9MOLU</name>
<keyword evidence="1" id="KW-1133">Transmembrane helix</keyword>
<dbReference type="AlphaFoldDB" id="A0AAW6U2X7"/>
<dbReference type="RefSeq" id="WP_282838657.1">
    <property type="nucleotide sequence ID" value="NZ_JASCXW010000002.1"/>
</dbReference>
<dbReference type="EMBL" id="JASCXW010000002">
    <property type="protein sequence ID" value="MDI6452242.1"/>
    <property type="molecule type" value="Genomic_DNA"/>
</dbReference>
<keyword evidence="1" id="KW-0812">Transmembrane</keyword>
<evidence type="ECO:0008006" key="4">
    <source>
        <dbReference type="Google" id="ProtNLM"/>
    </source>
</evidence>
<evidence type="ECO:0000313" key="3">
    <source>
        <dbReference type="Proteomes" id="UP001431532"/>
    </source>
</evidence>
<accession>A0AAW6U2X7</accession>
<keyword evidence="1" id="KW-0472">Membrane</keyword>
<evidence type="ECO:0000256" key="1">
    <source>
        <dbReference type="SAM" id="Phobius"/>
    </source>
</evidence>
<organism evidence="2 3">
    <name type="scientific">Peloplasma aerotolerans</name>
    <dbReference type="NCBI Taxonomy" id="3044389"/>
    <lineage>
        <taxon>Bacteria</taxon>
        <taxon>Bacillati</taxon>
        <taxon>Mycoplasmatota</taxon>
        <taxon>Mollicutes</taxon>
        <taxon>Acholeplasmatales</taxon>
        <taxon>Acholeplasmataceae</taxon>
        <taxon>Peloplasma</taxon>
    </lineage>
</organism>
<comment type="caution">
    <text evidence="2">The sequence shown here is derived from an EMBL/GenBank/DDBJ whole genome shotgun (WGS) entry which is preliminary data.</text>
</comment>
<dbReference type="Proteomes" id="UP001431532">
    <property type="component" value="Unassembled WGS sequence"/>
</dbReference>
<reference evidence="2" key="1">
    <citation type="submission" date="2023-05" db="EMBL/GenBank/DDBJ databases">
        <title>Mariniplasma microaerophilum sp. nov., a novel anaerobic mollicute isolated from terrestrial mud volcano, Taman Peninsula, Russia.</title>
        <authorList>
            <person name="Khomyakova M.A."/>
            <person name="Merkel A.Y."/>
            <person name="Slobodkin A.I."/>
        </authorList>
    </citation>
    <scope>NUCLEOTIDE SEQUENCE</scope>
    <source>
        <strain evidence="2">M4Ah</strain>
    </source>
</reference>
<protein>
    <recommendedName>
        <fullName evidence="4">Membrane or secreted protein</fullName>
    </recommendedName>
</protein>
<evidence type="ECO:0000313" key="2">
    <source>
        <dbReference type="EMBL" id="MDI6452242.1"/>
    </source>
</evidence>
<gene>
    <name evidence="2" type="ORF">QJ521_01590</name>
</gene>
<keyword evidence="3" id="KW-1185">Reference proteome</keyword>
<sequence length="70" mass="7594">MEFLILVAVLCGFIGLYIATMYLNKKVKVPESCRAAYLEAQTCETCTSRGGSGGSCGFSDALEFMKEVKL</sequence>
<proteinExistence type="predicted"/>